<keyword evidence="1" id="KW-0812">Transmembrane</keyword>
<dbReference type="AlphaFoldDB" id="A0A3P7L1F9"/>
<protein>
    <submittedName>
        <fullName evidence="3">Uncharacterized protein</fullName>
    </submittedName>
</protein>
<dbReference type="Proteomes" id="UP000270094">
    <property type="component" value="Unassembled WGS sequence"/>
</dbReference>
<accession>A0A3P7L1F9</accession>
<gene>
    <name evidence="3" type="ORF">SVUK_LOCUS11593</name>
</gene>
<name>A0A3P7L1F9_STRVU</name>
<evidence type="ECO:0000313" key="4">
    <source>
        <dbReference type="Proteomes" id="UP000270094"/>
    </source>
</evidence>
<keyword evidence="1" id="KW-0472">Membrane</keyword>
<evidence type="ECO:0000313" key="3">
    <source>
        <dbReference type="EMBL" id="VDM76595.1"/>
    </source>
</evidence>
<keyword evidence="4" id="KW-1185">Reference proteome</keyword>
<sequence length="82" mass="8846">MLLFAKFLLISLFVNVFCQFGGIYGYDPYGIPPPVPPPMYPPYPYGYGYGGYGFMHPPGSIESIIGGALMGTAAGLLYGKKK</sequence>
<evidence type="ECO:0000256" key="2">
    <source>
        <dbReference type="SAM" id="SignalP"/>
    </source>
</evidence>
<organism evidence="3 4">
    <name type="scientific">Strongylus vulgaris</name>
    <name type="common">Blood worm</name>
    <dbReference type="NCBI Taxonomy" id="40348"/>
    <lineage>
        <taxon>Eukaryota</taxon>
        <taxon>Metazoa</taxon>
        <taxon>Ecdysozoa</taxon>
        <taxon>Nematoda</taxon>
        <taxon>Chromadorea</taxon>
        <taxon>Rhabditida</taxon>
        <taxon>Rhabditina</taxon>
        <taxon>Rhabditomorpha</taxon>
        <taxon>Strongyloidea</taxon>
        <taxon>Strongylidae</taxon>
        <taxon>Strongylus</taxon>
    </lineage>
</organism>
<feature type="transmembrane region" description="Helical" evidence="1">
    <location>
        <begin position="61"/>
        <end position="79"/>
    </location>
</feature>
<evidence type="ECO:0000256" key="1">
    <source>
        <dbReference type="SAM" id="Phobius"/>
    </source>
</evidence>
<dbReference type="EMBL" id="UYYB01097294">
    <property type="protein sequence ID" value="VDM76595.1"/>
    <property type="molecule type" value="Genomic_DNA"/>
</dbReference>
<feature type="chain" id="PRO_5018325772" evidence="2">
    <location>
        <begin position="19"/>
        <end position="82"/>
    </location>
</feature>
<proteinExistence type="predicted"/>
<keyword evidence="1" id="KW-1133">Transmembrane helix</keyword>
<reference evidence="3 4" key="1">
    <citation type="submission" date="2018-11" db="EMBL/GenBank/DDBJ databases">
        <authorList>
            <consortium name="Pathogen Informatics"/>
        </authorList>
    </citation>
    <scope>NUCLEOTIDE SEQUENCE [LARGE SCALE GENOMIC DNA]</scope>
</reference>
<keyword evidence="2" id="KW-0732">Signal</keyword>
<feature type="signal peptide" evidence="2">
    <location>
        <begin position="1"/>
        <end position="18"/>
    </location>
</feature>